<protein>
    <submittedName>
        <fullName evidence="1">Uncharacterized protein</fullName>
    </submittedName>
</protein>
<gene>
    <name evidence="1" type="ORF">PFISCL1PPCAC_12472</name>
</gene>
<evidence type="ECO:0000313" key="1">
    <source>
        <dbReference type="EMBL" id="GMT21175.1"/>
    </source>
</evidence>
<sequence length="232" mass="26530">MHSVDCFIRVKSNIPNFKLIFFEEFQDEPAGFNLRLFTYPENVPLIDFHEFRYLITDKCVGEITELIESEHSCDRFSGKVARITIPIRTPNDPVIACLAELIKTNDVIVSTIQTCEDITIVKDVLKGCKVNYLHFSHMDHFNDAICDEIIAIVSAQEVLSLYINAEYASFTVQDPTRFQAMMAQLDAVFLLMPGTGEFMGISNDYWENILRKKIKAGCTVHINDDIKFDENT</sequence>
<name>A0AAV5VR83_9BILA</name>
<organism evidence="1 2">
    <name type="scientific">Pristionchus fissidentatus</name>
    <dbReference type="NCBI Taxonomy" id="1538716"/>
    <lineage>
        <taxon>Eukaryota</taxon>
        <taxon>Metazoa</taxon>
        <taxon>Ecdysozoa</taxon>
        <taxon>Nematoda</taxon>
        <taxon>Chromadorea</taxon>
        <taxon>Rhabditida</taxon>
        <taxon>Rhabditina</taxon>
        <taxon>Diplogasteromorpha</taxon>
        <taxon>Diplogasteroidea</taxon>
        <taxon>Neodiplogasteridae</taxon>
        <taxon>Pristionchus</taxon>
    </lineage>
</organism>
<dbReference type="EMBL" id="BTSY01000003">
    <property type="protein sequence ID" value="GMT21175.1"/>
    <property type="molecule type" value="Genomic_DNA"/>
</dbReference>
<dbReference type="Proteomes" id="UP001432322">
    <property type="component" value="Unassembled WGS sequence"/>
</dbReference>
<feature type="non-terminal residue" evidence="1">
    <location>
        <position position="232"/>
    </location>
</feature>
<reference evidence="1" key="1">
    <citation type="submission" date="2023-10" db="EMBL/GenBank/DDBJ databases">
        <title>Genome assembly of Pristionchus species.</title>
        <authorList>
            <person name="Yoshida K."/>
            <person name="Sommer R.J."/>
        </authorList>
    </citation>
    <scope>NUCLEOTIDE SEQUENCE</scope>
    <source>
        <strain evidence="1">RS5133</strain>
    </source>
</reference>
<comment type="caution">
    <text evidence="1">The sequence shown here is derived from an EMBL/GenBank/DDBJ whole genome shotgun (WGS) entry which is preliminary data.</text>
</comment>
<keyword evidence="2" id="KW-1185">Reference proteome</keyword>
<accession>A0AAV5VR83</accession>
<evidence type="ECO:0000313" key="2">
    <source>
        <dbReference type="Proteomes" id="UP001432322"/>
    </source>
</evidence>
<dbReference type="AlphaFoldDB" id="A0AAV5VR83"/>
<proteinExistence type="predicted"/>